<gene>
    <name evidence="2" type="ORF">ACFSCY_10520</name>
</gene>
<proteinExistence type="predicted"/>
<evidence type="ECO:0000313" key="3">
    <source>
        <dbReference type="Proteomes" id="UP001597145"/>
    </source>
</evidence>
<sequence length="48" mass="5307">MLAAAIANREPVRMRYTTADGGEGPRHVEPHGLVTAGRRWYLVSSRAE</sequence>
<evidence type="ECO:0000259" key="1">
    <source>
        <dbReference type="Pfam" id="PF13280"/>
    </source>
</evidence>
<keyword evidence="3" id="KW-1185">Reference proteome</keyword>
<feature type="domain" description="WYL" evidence="1">
    <location>
        <begin position="2"/>
        <end position="44"/>
    </location>
</feature>
<dbReference type="RefSeq" id="WP_343975877.1">
    <property type="nucleotide sequence ID" value="NZ_BAAAJG010000008.1"/>
</dbReference>
<protein>
    <submittedName>
        <fullName evidence="2">WYL domain-containing protein</fullName>
    </submittedName>
</protein>
<comment type="caution">
    <text evidence="2">The sequence shown here is derived from an EMBL/GenBank/DDBJ whole genome shotgun (WGS) entry which is preliminary data.</text>
</comment>
<reference evidence="3" key="1">
    <citation type="journal article" date="2019" name="Int. J. Syst. Evol. Microbiol.">
        <title>The Global Catalogue of Microorganisms (GCM) 10K type strain sequencing project: providing services to taxonomists for standard genome sequencing and annotation.</title>
        <authorList>
            <consortium name="The Broad Institute Genomics Platform"/>
            <consortium name="The Broad Institute Genome Sequencing Center for Infectious Disease"/>
            <person name="Wu L."/>
            <person name="Ma J."/>
        </authorList>
    </citation>
    <scope>NUCLEOTIDE SEQUENCE [LARGE SCALE GENOMIC DNA]</scope>
    <source>
        <strain evidence="3">JCM 12165</strain>
    </source>
</reference>
<dbReference type="EMBL" id="JBHUCP010000006">
    <property type="protein sequence ID" value="MFD1529876.1"/>
    <property type="molecule type" value="Genomic_DNA"/>
</dbReference>
<dbReference type="Proteomes" id="UP001597145">
    <property type="component" value="Unassembled WGS sequence"/>
</dbReference>
<dbReference type="InterPro" id="IPR026881">
    <property type="entry name" value="WYL_dom"/>
</dbReference>
<name>A0ABW4FJ88_9PSEU</name>
<evidence type="ECO:0000313" key="2">
    <source>
        <dbReference type="EMBL" id="MFD1529876.1"/>
    </source>
</evidence>
<accession>A0ABW4FJ88</accession>
<dbReference type="PROSITE" id="PS52050">
    <property type="entry name" value="WYL"/>
    <property type="match status" value="1"/>
</dbReference>
<organism evidence="2 3">
    <name type="scientific">Pseudonocardia aurantiaca</name>
    <dbReference type="NCBI Taxonomy" id="75290"/>
    <lineage>
        <taxon>Bacteria</taxon>
        <taxon>Bacillati</taxon>
        <taxon>Actinomycetota</taxon>
        <taxon>Actinomycetes</taxon>
        <taxon>Pseudonocardiales</taxon>
        <taxon>Pseudonocardiaceae</taxon>
        <taxon>Pseudonocardia</taxon>
    </lineage>
</organism>
<dbReference type="Pfam" id="PF13280">
    <property type="entry name" value="WYL"/>
    <property type="match status" value="1"/>
</dbReference>